<evidence type="ECO:0000256" key="7">
    <source>
        <dbReference type="ARBA" id="ARBA00049120"/>
    </source>
</evidence>
<keyword evidence="4" id="KW-0808">Transferase</keyword>
<dbReference type="GO" id="GO:0015667">
    <property type="term" value="F:site-specific DNA-methyltransferase (cytosine-N4-specific) activity"/>
    <property type="evidence" value="ECO:0007669"/>
    <property type="project" value="UniProtKB-EC"/>
</dbReference>
<evidence type="ECO:0000256" key="1">
    <source>
        <dbReference type="ARBA" id="ARBA00010203"/>
    </source>
</evidence>
<evidence type="ECO:0000313" key="9">
    <source>
        <dbReference type="Proteomes" id="UP000181898"/>
    </source>
</evidence>
<name>A0A1L3JHL8_9FLAO</name>
<comment type="catalytic activity">
    <reaction evidence="7">
        <text>a 2'-deoxycytidine in DNA + S-adenosyl-L-methionine = an N(4)-methyl-2'-deoxycytidine in DNA + S-adenosyl-L-homocysteine + H(+)</text>
        <dbReference type="Rhea" id="RHEA:16857"/>
        <dbReference type="Rhea" id="RHEA-COMP:11369"/>
        <dbReference type="Rhea" id="RHEA-COMP:13674"/>
        <dbReference type="ChEBI" id="CHEBI:15378"/>
        <dbReference type="ChEBI" id="CHEBI:57856"/>
        <dbReference type="ChEBI" id="CHEBI:59789"/>
        <dbReference type="ChEBI" id="CHEBI:85452"/>
        <dbReference type="ChEBI" id="CHEBI:137933"/>
        <dbReference type="EC" id="2.1.1.113"/>
    </reaction>
</comment>
<protein>
    <recommendedName>
        <fullName evidence="2">site-specific DNA-methyltransferase (cytosine-N(4)-specific)</fullName>
        <ecNumber evidence="2">2.1.1.113</ecNumber>
    </recommendedName>
</protein>
<dbReference type="GO" id="GO:0032259">
    <property type="term" value="P:methylation"/>
    <property type="evidence" value="ECO:0007669"/>
    <property type="project" value="UniProtKB-KW"/>
</dbReference>
<organism evidence="8 9">
    <name type="scientific">Tenacibaculum todarodis</name>
    <dbReference type="NCBI Taxonomy" id="1850252"/>
    <lineage>
        <taxon>Bacteria</taxon>
        <taxon>Pseudomonadati</taxon>
        <taxon>Bacteroidota</taxon>
        <taxon>Flavobacteriia</taxon>
        <taxon>Flavobacteriales</taxon>
        <taxon>Flavobacteriaceae</taxon>
        <taxon>Tenacibaculum</taxon>
    </lineage>
</organism>
<keyword evidence="6" id="KW-0680">Restriction system</keyword>
<dbReference type="RefSeq" id="WP_072554961.1">
    <property type="nucleotide sequence ID" value="NZ_CP018155.1"/>
</dbReference>
<keyword evidence="3" id="KW-0489">Methyltransferase</keyword>
<dbReference type="EC" id="2.1.1.113" evidence="2"/>
<dbReference type="GO" id="GO:0003677">
    <property type="term" value="F:DNA binding"/>
    <property type="evidence" value="ECO:0007669"/>
    <property type="project" value="InterPro"/>
</dbReference>
<dbReference type="SUPFAM" id="SSF53335">
    <property type="entry name" value="S-adenosyl-L-methionine-dependent methyltransferases"/>
    <property type="match status" value="1"/>
</dbReference>
<proteinExistence type="inferred from homology"/>
<dbReference type="GO" id="GO:0009307">
    <property type="term" value="P:DNA restriction-modification system"/>
    <property type="evidence" value="ECO:0007669"/>
    <property type="project" value="UniProtKB-KW"/>
</dbReference>
<accession>A0A1L3JHL8</accession>
<reference evidence="8 9" key="1">
    <citation type="submission" date="2016-11" db="EMBL/GenBank/DDBJ databases">
        <title>Tenacibaculum sp. LPB0136, isolated from marine environment.</title>
        <authorList>
            <person name="Kim E."/>
            <person name="Yi H."/>
        </authorList>
    </citation>
    <scope>NUCLEOTIDE SEQUENCE [LARGE SCALE GENOMIC DNA]</scope>
    <source>
        <strain evidence="8 9">LPB0136</strain>
    </source>
</reference>
<dbReference type="Gene3D" id="3.40.50.150">
    <property type="entry name" value="Vaccinia Virus protein VP39"/>
    <property type="match status" value="2"/>
</dbReference>
<dbReference type="OrthoDB" id="9800801at2"/>
<dbReference type="GO" id="GO:0009007">
    <property type="term" value="F:site-specific DNA-methyltransferase (adenine-specific) activity"/>
    <property type="evidence" value="ECO:0007669"/>
    <property type="project" value="UniProtKB-EC"/>
</dbReference>
<dbReference type="AlphaFoldDB" id="A0A1L3JHL8"/>
<comment type="similarity">
    <text evidence="1">Belongs to the N(4)/N(6)-methyltransferase family. N(4) subfamily.</text>
</comment>
<evidence type="ECO:0000256" key="5">
    <source>
        <dbReference type="ARBA" id="ARBA00022691"/>
    </source>
</evidence>
<sequence length="346" mass="39543">MIDFKIKELKSVNNPNSIHGVYPYRGKISPIDANQILDQIPAYSNLLDPFCGSGTIVYEGFKRNINTLGVDLNPIASYIAEGKISVPFSLESVLDECKSFIKKSEKIKLKFEKKESAYFFHKNSHNQICAMATFFEEMSPYLKSCFFGAIALTARGCNHYKWTSSTVGKNIEPKRDIDFFEKLLHKVKKHHFPLESSSNSKIIKCDARKLSSKIAPNSIDYVFTSPPYFDCLDYTAYYAKIIYSILDINRLEIKADLIQSFKSYEEDMSNVLKELYTVCKNGAQIIFVVGDKKVKGKVINGAKFFNNISPFQSTEIIEREYTGTSSQVFDKLNKTNRKEQIIIWTK</sequence>
<evidence type="ECO:0000256" key="3">
    <source>
        <dbReference type="ARBA" id="ARBA00022603"/>
    </source>
</evidence>
<dbReference type="InterPro" id="IPR029063">
    <property type="entry name" value="SAM-dependent_MTases_sf"/>
</dbReference>
<dbReference type="Proteomes" id="UP000181898">
    <property type="component" value="Chromosome"/>
</dbReference>
<dbReference type="Pfam" id="PF02086">
    <property type="entry name" value="MethyltransfD12"/>
    <property type="match status" value="1"/>
</dbReference>
<dbReference type="STRING" id="1850252.LPB136_04315"/>
<evidence type="ECO:0000256" key="4">
    <source>
        <dbReference type="ARBA" id="ARBA00022679"/>
    </source>
</evidence>
<dbReference type="KEGG" id="ten:LPB136_04315"/>
<dbReference type="InterPro" id="IPR012327">
    <property type="entry name" value="MeTrfase_D12"/>
</dbReference>
<gene>
    <name evidence="8" type="ORF">LPB136_04315</name>
</gene>
<evidence type="ECO:0000313" key="8">
    <source>
        <dbReference type="EMBL" id="APG64636.1"/>
    </source>
</evidence>
<dbReference type="REBASE" id="173526">
    <property type="entry name" value="M1.Tsp136ORF4315P"/>
</dbReference>
<dbReference type="PROSITE" id="PS00093">
    <property type="entry name" value="N4_MTASE"/>
    <property type="match status" value="1"/>
</dbReference>
<evidence type="ECO:0000256" key="6">
    <source>
        <dbReference type="ARBA" id="ARBA00022747"/>
    </source>
</evidence>
<keyword evidence="5" id="KW-0949">S-adenosyl-L-methionine</keyword>
<dbReference type="InterPro" id="IPR017985">
    <property type="entry name" value="MeTrfase_CN4_CS"/>
</dbReference>
<keyword evidence="9" id="KW-1185">Reference proteome</keyword>
<dbReference type="EMBL" id="CP018155">
    <property type="protein sequence ID" value="APG64636.1"/>
    <property type="molecule type" value="Genomic_DNA"/>
</dbReference>
<evidence type="ECO:0000256" key="2">
    <source>
        <dbReference type="ARBA" id="ARBA00012185"/>
    </source>
</evidence>